<dbReference type="InterPro" id="IPR051064">
    <property type="entry name" value="SEC14/CRAL-TRIO_domain"/>
</dbReference>
<dbReference type="PROSITE" id="PS50866">
    <property type="entry name" value="GOLD"/>
    <property type="match status" value="1"/>
</dbReference>
<protein>
    <submittedName>
        <fullName evidence="3">SEC14-like protein 2</fullName>
    </submittedName>
</protein>
<dbReference type="InterPro" id="IPR009038">
    <property type="entry name" value="GOLD_dom"/>
</dbReference>
<dbReference type="Proteomes" id="UP001152320">
    <property type="component" value="Chromosome 4"/>
</dbReference>
<sequence>MSGRVGDLSADQAAKLQQFKESLKDVSKDTYTDQHYLRFLRARNFNLKKSEDMFRKYVEWRSKHKMSTILEDHPLPEAMAKYWPRGDCGIDKEGHVVEIMNIGRVDVRGIMYSLKSSDREIVGLNIMEFLYAKAKRNSEKQGRYIEGITFIMDMEGLGVHILWKPFIALFNEMMVIMEQYYPETVHKVFITRPPAMFPLAYSLVRPFLDEATKKKIKVLKSGSKWKETLLKYIDEDQLPKHWGGSMVDPDGDPKCPSKIGPAGKVPESYYMKDVLFEEDAMTKIVINSGGTKMLKYEVRVPESAVRYVFKTDEGEIKFSIYKKTKGSDEKVFIKEEAKYNCHVIPVDGEVEAKELGFYVFCFENPSKIKSKTLSYQIEVIEADDESLETVELSGED</sequence>
<gene>
    <name evidence="3" type="ORF">HOLleu_09870</name>
</gene>
<feature type="domain" description="CRAL-TRIO" evidence="1">
    <location>
        <begin position="75"/>
        <end position="250"/>
    </location>
</feature>
<dbReference type="PANTHER" id="PTHR23324:SF83">
    <property type="entry name" value="SEC14-LIKE PROTEIN 2"/>
    <property type="match status" value="1"/>
</dbReference>
<name>A0A9Q1CDJ5_HOLLE</name>
<dbReference type="InterPro" id="IPR036598">
    <property type="entry name" value="GOLD_dom_sf"/>
</dbReference>
<dbReference type="InterPro" id="IPR011074">
    <property type="entry name" value="CRAL/TRIO_N_dom"/>
</dbReference>
<dbReference type="Pfam" id="PF00650">
    <property type="entry name" value="CRAL_TRIO"/>
    <property type="match status" value="1"/>
</dbReference>
<evidence type="ECO:0000313" key="3">
    <source>
        <dbReference type="EMBL" id="KAJ8042970.1"/>
    </source>
</evidence>
<dbReference type="PANTHER" id="PTHR23324">
    <property type="entry name" value="SEC14 RELATED PROTEIN"/>
    <property type="match status" value="1"/>
</dbReference>
<evidence type="ECO:0000313" key="4">
    <source>
        <dbReference type="Proteomes" id="UP001152320"/>
    </source>
</evidence>
<dbReference type="Pfam" id="PF03765">
    <property type="entry name" value="CRAL_TRIO_N"/>
    <property type="match status" value="1"/>
</dbReference>
<dbReference type="OrthoDB" id="1434354at2759"/>
<proteinExistence type="predicted"/>
<comment type="caution">
    <text evidence="3">The sequence shown here is derived from an EMBL/GenBank/DDBJ whole genome shotgun (WGS) entry which is preliminary data.</text>
</comment>
<evidence type="ECO:0000259" key="2">
    <source>
        <dbReference type="PROSITE" id="PS50866"/>
    </source>
</evidence>
<organism evidence="3 4">
    <name type="scientific">Holothuria leucospilota</name>
    <name type="common">Black long sea cucumber</name>
    <name type="synonym">Mertensiothuria leucospilota</name>
    <dbReference type="NCBI Taxonomy" id="206669"/>
    <lineage>
        <taxon>Eukaryota</taxon>
        <taxon>Metazoa</taxon>
        <taxon>Echinodermata</taxon>
        <taxon>Eleutherozoa</taxon>
        <taxon>Echinozoa</taxon>
        <taxon>Holothuroidea</taxon>
        <taxon>Aspidochirotacea</taxon>
        <taxon>Aspidochirotida</taxon>
        <taxon>Holothuriidae</taxon>
        <taxon>Holothuria</taxon>
    </lineage>
</organism>
<dbReference type="Gene3D" id="3.40.525.10">
    <property type="entry name" value="CRAL-TRIO lipid binding domain"/>
    <property type="match status" value="1"/>
</dbReference>
<keyword evidence="4" id="KW-1185">Reference proteome</keyword>
<dbReference type="EMBL" id="JAIZAY010000004">
    <property type="protein sequence ID" value="KAJ8042970.1"/>
    <property type="molecule type" value="Genomic_DNA"/>
</dbReference>
<dbReference type="AlphaFoldDB" id="A0A9Q1CDJ5"/>
<dbReference type="SMART" id="SM01100">
    <property type="entry name" value="CRAL_TRIO_N"/>
    <property type="match status" value="1"/>
</dbReference>
<dbReference type="InterPro" id="IPR036273">
    <property type="entry name" value="CRAL/TRIO_N_dom_sf"/>
</dbReference>
<dbReference type="SMART" id="SM00516">
    <property type="entry name" value="SEC14"/>
    <property type="match status" value="1"/>
</dbReference>
<dbReference type="Gene3D" id="2.60.120.680">
    <property type="entry name" value="GOLD domain"/>
    <property type="match status" value="1"/>
</dbReference>
<dbReference type="SUPFAM" id="SSF52087">
    <property type="entry name" value="CRAL/TRIO domain"/>
    <property type="match status" value="1"/>
</dbReference>
<evidence type="ECO:0000259" key="1">
    <source>
        <dbReference type="PROSITE" id="PS50191"/>
    </source>
</evidence>
<feature type="domain" description="GOLD" evidence="2">
    <location>
        <begin position="272"/>
        <end position="379"/>
    </location>
</feature>
<dbReference type="GO" id="GO:0005737">
    <property type="term" value="C:cytoplasm"/>
    <property type="evidence" value="ECO:0007669"/>
    <property type="project" value="TreeGrafter"/>
</dbReference>
<accession>A0A9Q1CDJ5</accession>
<dbReference type="InterPro" id="IPR001251">
    <property type="entry name" value="CRAL-TRIO_dom"/>
</dbReference>
<dbReference type="SUPFAM" id="SSF46938">
    <property type="entry name" value="CRAL/TRIO N-terminal domain"/>
    <property type="match status" value="1"/>
</dbReference>
<dbReference type="PROSITE" id="PS50191">
    <property type="entry name" value="CRAL_TRIO"/>
    <property type="match status" value="1"/>
</dbReference>
<dbReference type="SUPFAM" id="SSF101576">
    <property type="entry name" value="Supernatant protein factor (SPF), C-terminal domain"/>
    <property type="match status" value="1"/>
</dbReference>
<dbReference type="InterPro" id="IPR036865">
    <property type="entry name" value="CRAL-TRIO_dom_sf"/>
</dbReference>
<reference evidence="3" key="1">
    <citation type="submission" date="2021-10" db="EMBL/GenBank/DDBJ databases">
        <title>Tropical sea cucumber genome reveals ecological adaptation and Cuvierian tubules defense mechanism.</title>
        <authorList>
            <person name="Chen T."/>
        </authorList>
    </citation>
    <scope>NUCLEOTIDE SEQUENCE</scope>
    <source>
        <strain evidence="3">Nanhai2018</strain>
        <tissue evidence="3">Muscle</tissue>
    </source>
</reference>
<dbReference type="PRINTS" id="PR00180">
    <property type="entry name" value="CRETINALDHBP"/>
</dbReference>
<dbReference type="CDD" id="cd00170">
    <property type="entry name" value="SEC14"/>
    <property type="match status" value="1"/>
</dbReference>